<dbReference type="SMART" id="SM00614">
    <property type="entry name" value="ZnF_BED"/>
    <property type="match status" value="1"/>
</dbReference>
<reference evidence="7 8" key="1">
    <citation type="submission" date="2022-11" db="UniProtKB">
        <authorList>
            <consortium name="WormBaseParasite"/>
        </authorList>
    </citation>
    <scope>IDENTIFICATION</scope>
</reference>
<dbReference type="InterPro" id="IPR036236">
    <property type="entry name" value="Znf_C2H2_sf"/>
</dbReference>
<keyword evidence="2 4" id="KW-0863">Zinc-finger</keyword>
<evidence type="ECO:0000313" key="7">
    <source>
        <dbReference type="WBParaSite" id="jg719"/>
    </source>
</evidence>
<evidence type="ECO:0000256" key="4">
    <source>
        <dbReference type="PROSITE-ProRule" id="PRU00027"/>
    </source>
</evidence>
<dbReference type="Pfam" id="PF02892">
    <property type="entry name" value="zf-BED"/>
    <property type="match status" value="1"/>
</dbReference>
<evidence type="ECO:0000313" key="6">
    <source>
        <dbReference type="Proteomes" id="UP000887574"/>
    </source>
</evidence>
<dbReference type="AlphaFoldDB" id="A0A915ELJ0"/>
<evidence type="ECO:0000256" key="3">
    <source>
        <dbReference type="ARBA" id="ARBA00022833"/>
    </source>
</evidence>
<accession>A0A915ELJ0</accession>
<evidence type="ECO:0000259" key="5">
    <source>
        <dbReference type="PROSITE" id="PS50808"/>
    </source>
</evidence>
<keyword evidence="6" id="KW-1185">Reference proteome</keyword>
<organism evidence="6 7">
    <name type="scientific">Ditylenchus dipsaci</name>
    <dbReference type="NCBI Taxonomy" id="166011"/>
    <lineage>
        <taxon>Eukaryota</taxon>
        <taxon>Metazoa</taxon>
        <taxon>Ecdysozoa</taxon>
        <taxon>Nematoda</taxon>
        <taxon>Chromadorea</taxon>
        <taxon>Rhabditida</taxon>
        <taxon>Tylenchina</taxon>
        <taxon>Tylenchomorpha</taxon>
        <taxon>Sphaerularioidea</taxon>
        <taxon>Anguinidae</taxon>
        <taxon>Anguininae</taxon>
        <taxon>Ditylenchus</taxon>
    </lineage>
</organism>
<name>A0A915ELJ0_9BILA</name>
<evidence type="ECO:0000313" key="8">
    <source>
        <dbReference type="WBParaSite" id="jg720"/>
    </source>
</evidence>
<proteinExistence type="predicted"/>
<evidence type="ECO:0000256" key="2">
    <source>
        <dbReference type="ARBA" id="ARBA00022771"/>
    </source>
</evidence>
<protein>
    <submittedName>
        <fullName evidence="7 8">BED-type domain-containing protein</fullName>
    </submittedName>
</protein>
<dbReference type="GO" id="GO:0003677">
    <property type="term" value="F:DNA binding"/>
    <property type="evidence" value="ECO:0007669"/>
    <property type="project" value="InterPro"/>
</dbReference>
<evidence type="ECO:0000256" key="1">
    <source>
        <dbReference type="ARBA" id="ARBA00022723"/>
    </source>
</evidence>
<dbReference type="PROSITE" id="PS50808">
    <property type="entry name" value="ZF_BED"/>
    <property type="match status" value="1"/>
</dbReference>
<dbReference type="SUPFAM" id="SSF57667">
    <property type="entry name" value="beta-beta-alpha zinc fingers"/>
    <property type="match status" value="1"/>
</dbReference>
<dbReference type="WBParaSite" id="jg719">
    <property type="protein sequence ID" value="jg719"/>
    <property type="gene ID" value="jg719"/>
</dbReference>
<feature type="domain" description="BED-type" evidence="5">
    <location>
        <begin position="4"/>
        <end position="56"/>
    </location>
</feature>
<sequence length="73" mass="8402">MANTDKSGWWEFFTRKLGSIAICNKCSREIDQGPGKSTTPLRSHLKQFHAELLKERNLAVEKKAEKRKQSLVE</sequence>
<dbReference type="InterPro" id="IPR003656">
    <property type="entry name" value="Znf_BED"/>
</dbReference>
<dbReference type="Proteomes" id="UP000887574">
    <property type="component" value="Unplaced"/>
</dbReference>
<dbReference type="GO" id="GO:0008270">
    <property type="term" value="F:zinc ion binding"/>
    <property type="evidence" value="ECO:0007669"/>
    <property type="project" value="UniProtKB-KW"/>
</dbReference>
<dbReference type="WBParaSite" id="jg720">
    <property type="protein sequence ID" value="jg720"/>
    <property type="gene ID" value="jg720"/>
</dbReference>
<keyword evidence="3" id="KW-0862">Zinc</keyword>
<keyword evidence="1" id="KW-0479">Metal-binding</keyword>